<organism evidence="1 2">
    <name type="scientific">Globodera rostochiensis</name>
    <name type="common">Golden nematode worm</name>
    <name type="synonym">Heterodera rostochiensis</name>
    <dbReference type="NCBI Taxonomy" id="31243"/>
    <lineage>
        <taxon>Eukaryota</taxon>
        <taxon>Metazoa</taxon>
        <taxon>Ecdysozoa</taxon>
        <taxon>Nematoda</taxon>
        <taxon>Chromadorea</taxon>
        <taxon>Rhabditida</taxon>
        <taxon>Tylenchina</taxon>
        <taxon>Tylenchomorpha</taxon>
        <taxon>Tylenchoidea</taxon>
        <taxon>Heteroderidae</taxon>
        <taxon>Heteroderinae</taxon>
        <taxon>Globodera</taxon>
    </lineage>
</organism>
<reference evidence="2" key="1">
    <citation type="submission" date="2022-11" db="UniProtKB">
        <authorList>
            <consortium name="WormBaseParasite"/>
        </authorList>
    </citation>
    <scope>IDENTIFICATION</scope>
</reference>
<accession>A0A914HP47</accession>
<proteinExistence type="predicted"/>
<keyword evidence="1" id="KW-1185">Reference proteome</keyword>
<dbReference type="Proteomes" id="UP000887572">
    <property type="component" value="Unplaced"/>
</dbReference>
<dbReference type="AlphaFoldDB" id="A0A914HP47"/>
<protein>
    <submittedName>
        <fullName evidence="2">Secreted protein</fullName>
    </submittedName>
</protein>
<evidence type="ECO:0000313" key="1">
    <source>
        <dbReference type="Proteomes" id="UP000887572"/>
    </source>
</evidence>
<sequence>MDTFLFLAPSPNLDSIQKTIILLVDGVPWWTVCRAVVDGVPYPGGRCAVPWWTACRALVDGVPCCGGRCAVPWWTVCRAANFV</sequence>
<evidence type="ECO:0000313" key="2">
    <source>
        <dbReference type="WBParaSite" id="Gr19_v10_g3102.t1"/>
    </source>
</evidence>
<name>A0A914HP47_GLORO</name>
<dbReference type="WBParaSite" id="Gr19_v10_g3102.t1">
    <property type="protein sequence ID" value="Gr19_v10_g3102.t1"/>
    <property type="gene ID" value="Gr19_v10_g3102"/>
</dbReference>